<name>A0A6M4H361_9PROT</name>
<feature type="transmembrane region" description="Helical" evidence="1">
    <location>
        <begin position="37"/>
        <end position="60"/>
    </location>
</feature>
<feature type="transmembrane region" description="Helical" evidence="1">
    <location>
        <begin position="72"/>
        <end position="95"/>
    </location>
</feature>
<protein>
    <submittedName>
        <fullName evidence="2">Uncharacterized protein</fullName>
    </submittedName>
</protein>
<proteinExistence type="predicted"/>
<keyword evidence="3" id="KW-1185">Reference proteome</keyword>
<gene>
    <name evidence="2" type="ORF">DSM104443_04088</name>
</gene>
<feature type="transmembrane region" description="Helical" evidence="1">
    <location>
        <begin position="115"/>
        <end position="147"/>
    </location>
</feature>
<keyword evidence="1" id="KW-0472">Membrane</keyword>
<dbReference type="KEGG" id="uru:DSM104443_04088"/>
<dbReference type="RefSeq" id="WP_171095686.1">
    <property type="nucleotide sequence ID" value="NZ_CP053069.1"/>
</dbReference>
<organism evidence="2 3">
    <name type="scientific">Usitatibacter rugosus</name>
    <dbReference type="NCBI Taxonomy" id="2732067"/>
    <lineage>
        <taxon>Bacteria</taxon>
        <taxon>Pseudomonadati</taxon>
        <taxon>Pseudomonadota</taxon>
        <taxon>Betaproteobacteria</taxon>
        <taxon>Nitrosomonadales</taxon>
        <taxon>Usitatibacteraceae</taxon>
        <taxon>Usitatibacter</taxon>
    </lineage>
</organism>
<dbReference type="EMBL" id="CP053069">
    <property type="protein sequence ID" value="QJR12994.1"/>
    <property type="molecule type" value="Genomic_DNA"/>
</dbReference>
<sequence length="159" mass="17050">MTREDRKYVLGFGAVCGVFGIACGIVVAILASPNESYRFFAVPAGIAAFLTGAFNWWLFIGWKSKLSVRRGILAGLLAGIGGQYICWLLVLWGAWMAAMTGLLAQKDVIDPLNALWGAAAFTAWSLLFMGWITVPGGAMLGGLFAALQKRLEAERLSSS</sequence>
<dbReference type="AlphaFoldDB" id="A0A6M4H361"/>
<keyword evidence="1" id="KW-1133">Transmembrane helix</keyword>
<keyword evidence="1" id="KW-0812">Transmembrane</keyword>
<evidence type="ECO:0000256" key="1">
    <source>
        <dbReference type="SAM" id="Phobius"/>
    </source>
</evidence>
<dbReference type="Proteomes" id="UP000501534">
    <property type="component" value="Chromosome"/>
</dbReference>
<dbReference type="PROSITE" id="PS51257">
    <property type="entry name" value="PROKAR_LIPOPROTEIN"/>
    <property type="match status" value="1"/>
</dbReference>
<accession>A0A6M4H361</accession>
<evidence type="ECO:0000313" key="3">
    <source>
        <dbReference type="Proteomes" id="UP000501534"/>
    </source>
</evidence>
<evidence type="ECO:0000313" key="2">
    <source>
        <dbReference type="EMBL" id="QJR12994.1"/>
    </source>
</evidence>
<reference evidence="2 3" key="1">
    <citation type="submission" date="2020-04" db="EMBL/GenBank/DDBJ databases">
        <title>Usitatibacter rugosus gen. nov., sp. nov. and Usitatibacter palustris sp. nov., novel members of Usitatibacteraceae fam. nov. within the order Nitrosomonadales isolated from soil.</title>
        <authorList>
            <person name="Huber K.J."/>
            <person name="Neumann-Schaal M."/>
            <person name="Geppert A."/>
            <person name="Luckner M."/>
            <person name="Wanner G."/>
            <person name="Overmann J."/>
        </authorList>
    </citation>
    <scope>NUCLEOTIDE SEQUENCE [LARGE SCALE GENOMIC DNA]</scope>
    <source>
        <strain evidence="2 3">0125_3</strain>
    </source>
</reference>
<feature type="transmembrane region" description="Helical" evidence="1">
    <location>
        <begin position="9"/>
        <end position="31"/>
    </location>
</feature>